<feature type="domain" description="YchJ-like middle NTF2-like" evidence="3">
    <location>
        <begin position="51"/>
        <end position="145"/>
    </location>
</feature>
<evidence type="ECO:0000256" key="1">
    <source>
        <dbReference type="HAMAP-Rule" id="MF_00612"/>
    </source>
</evidence>
<dbReference type="Gene3D" id="3.10.450.50">
    <property type="match status" value="1"/>
</dbReference>
<dbReference type="InterPro" id="IPR032710">
    <property type="entry name" value="NTF2-like_dom_sf"/>
</dbReference>
<organism evidence="4 5">
    <name type="scientific">Streptomyces pyxinae</name>
    <dbReference type="NCBI Taxonomy" id="2970734"/>
    <lineage>
        <taxon>Bacteria</taxon>
        <taxon>Bacillati</taxon>
        <taxon>Actinomycetota</taxon>
        <taxon>Actinomycetes</taxon>
        <taxon>Kitasatosporales</taxon>
        <taxon>Streptomycetaceae</taxon>
        <taxon>Streptomyces</taxon>
    </lineage>
</organism>
<feature type="region of interest" description="Disordered" evidence="2">
    <location>
        <begin position="1"/>
        <end position="24"/>
    </location>
</feature>
<dbReference type="Proteomes" id="UP001431313">
    <property type="component" value="Unassembled WGS sequence"/>
</dbReference>
<dbReference type="InterPro" id="IPR048469">
    <property type="entry name" value="YchJ-like_M"/>
</dbReference>
<dbReference type="SUPFAM" id="SSF54427">
    <property type="entry name" value="NTF2-like"/>
    <property type="match status" value="1"/>
</dbReference>
<dbReference type="InterPro" id="IPR023006">
    <property type="entry name" value="YchJ-like"/>
</dbReference>
<comment type="similarity">
    <text evidence="1">Belongs to the UPF0225 family.</text>
</comment>
<dbReference type="RefSeq" id="WP_258789225.1">
    <property type="nucleotide sequence ID" value="NZ_JANUGQ010000018.1"/>
</dbReference>
<sequence length="149" mass="16342">MSRRTTRARRSAGPGPEPTAVRPGSPCPCGLPAGYADCCGRFHDGRATAPTAELLMRSRYCAFVVRDEPYLLRTWAAATRPPAVDFDPELRWAGLEITETSEGSLFHTTGTVAFTARYTHRGTPGALRERSRFTKEGGAWVYLDGTFTD</sequence>
<dbReference type="PANTHER" id="PTHR33747:SF1">
    <property type="entry name" value="ADENYLATE CYCLASE-ASSOCIATED CAP C-TERMINAL DOMAIN-CONTAINING PROTEIN"/>
    <property type="match status" value="1"/>
</dbReference>
<feature type="compositionally biased region" description="Basic residues" evidence="2">
    <location>
        <begin position="1"/>
        <end position="10"/>
    </location>
</feature>
<protein>
    <recommendedName>
        <fullName evidence="1">UPF0225 protein NX801_20325</fullName>
    </recommendedName>
</protein>
<evidence type="ECO:0000256" key="2">
    <source>
        <dbReference type="SAM" id="MobiDB-lite"/>
    </source>
</evidence>
<dbReference type="PANTHER" id="PTHR33747">
    <property type="entry name" value="UPF0225 PROTEIN SCO1677"/>
    <property type="match status" value="1"/>
</dbReference>
<evidence type="ECO:0000259" key="3">
    <source>
        <dbReference type="Pfam" id="PF17775"/>
    </source>
</evidence>
<evidence type="ECO:0000313" key="5">
    <source>
        <dbReference type="Proteomes" id="UP001431313"/>
    </source>
</evidence>
<comment type="caution">
    <text evidence="4">The sequence shown here is derived from an EMBL/GenBank/DDBJ whole genome shotgun (WGS) entry which is preliminary data.</text>
</comment>
<name>A0ABT2CKL3_9ACTN</name>
<keyword evidence="5" id="KW-1185">Reference proteome</keyword>
<dbReference type="EMBL" id="JANUGQ010000018">
    <property type="protein sequence ID" value="MCS0637958.1"/>
    <property type="molecule type" value="Genomic_DNA"/>
</dbReference>
<reference evidence="4" key="1">
    <citation type="submission" date="2022-08" db="EMBL/GenBank/DDBJ databases">
        <authorList>
            <person name="Somphong A."/>
            <person name="Phongsopitanun W."/>
        </authorList>
    </citation>
    <scope>NUCLEOTIDE SEQUENCE</scope>
    <source>
        <strain evidence="4">LP05-1</strain>
    </source>
</reference>
<gene>
    <name evidence="4" type="ORF">NX801_20325</name>
</gene>
<dbReference type="Pfam" id="PF17775">
    <property type="entry name" value="YchJ_M-like"/>
    <property type="match status" value="1"/>
</dbReference>
<proteinExistence type="inferred from homology"/>
<evidence type="ECO:0000313" key="4">
    <source>
        <dbReference type="EMBL" id="MCS0637958.1"/>
    </source>
</evidence>
<dbReference type="HAMAP" id="MF_00612">
    <property type="entry name" value="UPF0225"/>
    <property type="match status" value="1"/>
</dbReference>
<accession>A0ABT2CKL3</accession>